<dbReference type="AlphaFoldDB" id="A0A2K8N5B9"/>
<reference evidence="6" key="1">
    <citation type="submission" date="2017-11" db="EMBL/GenBank/DDBJ databases">
        <title>Complete Genome Sequence of Kyrpidia sp. Strain EA-1, a thermophilic, hydrogen-oxidizing Bacterium, isolated from the Azores.</title>
        <authorList>
            <person name="Reiner J.E."/>
            <person name="Lapp C.J."/>
            <person name="Bunk B."/>
            <person name="Gescher J."/>
        </authorList>
    </citation>
    <scope>NUCLEOTIDE SEQUENCE [LARGE SCALE GENOMIC DNA]</scope>
    <source>
        <strain evidence="6">EA-1</strain>
    </source>
</reference>
<dbReference type="Gene3D" id="1.10.580.10">
    <property type="entry name" value="Citrate Synthase, domain 1"/>
    <property type="match status" value="1"/>
</dbReference>
<dbReference type="PANTHER" id="PTHR11739">
    <property type="entry name" value="CITRATE SYNTHASE"/>
    <property type="match status" value="1"/>
</dbReference>
<dbReference type="UniPathway" id="UPA00223"/>
<evidence type="ECO:0000256" key="3">
    <source>
        <dbReference type="ARBA" id="ARBA00012972"/>
    </source>
</evidence>
<dbReference type="GO" id="GO:0036440">
    <property type="term" value="F:citrate synthase activity"/>
    <property type="evidence" value="ECO:0007669"/>
    <property type="project" value="UniProtKB-EC"/>
</dbReference>
<keyword evidence="5" id="KW-0456">Lyase</keyword>
<dbReference type="NCBIfam" id="NF004868">
    <property type="entry name" value="PRK06224.1-5"/>
    <property type="match status" value="1"/>
</dbReference>
<dbReference type="InterPro" id="IPR016143">
    <property type="entry name" value="Citrate_synth-like_sm_a-sub"/>
</dbReference>
<dbReference type="InterPro" id="IPR036969">
    <property type="entry name" value="Citrate_synthase_sf"/>
</dbReference>
<keyword evidence="6" id="KW-1185">Reference proteome</keyword>
<evidence type="ECO:0000256" key="2">
    <source>
        <dbReference type="ARBA" id="ARBA00010566"/>
    </source>
</evidence>
<dbReference type="SUPFAM" id="SSF48256">
    <property type="entry name" value="Citrate synthase"/>
    <property type="match status" value="1"/>
</dbReference>
<comment type="similarity">
    <text evidence="2">Belongs to the citrate synthase family.</text>
</comment>
<dbReference type="EC" id="2.3.3.16" evidence="3"/>
<name>A0A2K8N5B9_9BACL</name>
<dbReference type="Pfam" id="PF00285">
    <property type="entry name" value="Citrate_synt"/>
    <property type="match status" value="1"/>
</dbReference>
<dbReference type="OrthoDB" id="9800864at2"/>
<dbReference type="CDD" id="cd06100">
    <property type="entry name" value="CCL_ACL-C"/>
    <property type="match status" value="1"/>
</dbReference>
<dbReference type="GO" id="GO:0005975">
    <property type="term" value="P:carbohydrate metabolic process"/>
    <property type="evidence" value="ECO:0007669"/>
    <property type="project" value="TreeGrafter"/>
</dbReference>
<gene>
    <name evidence="5" type="ORF">CVV65_05935</name>
</gene>
<proteinExistence type="inferred from homology"/>
<dbReference type="PANTHER" id="PTHR11739:SF4">
    <property type="entry name" value="CITRATE SYNTHASE, PEROXISOMAL"/>
    <property type="match status" value="1"/>
</dbReference>
<dbReference type="InterPro" id="IPR002020">
    <property type="entry name" value="Citrate_synthase"/>
</dbReference>
<comment type="pathway">
    <text evidence="1">Carbohydrate metabolism; tricarboxylic acid cycle.</text>
</comment>
<dbReference type="GO" id="GO:0005829">
    <property type="term" value="C:cytosol"/>
    <property type="evidence" value="ECO:0007669"/>
    <property type="project" value="TreeGrafter"/>
</dbReference>
<protein>
    <recommendedName>
        <fullName evidence="3">citrate synthase (unknown stereospecificity)</fullName>
        <ecNumber evidence="3">2.3.3.16</ecNumber>
    </recommendedName>
</protein>
<dbReference type="Gene3D" id="1.10.230.10">
    <property type="entry name" value="Cytochrome P450-Terp, domain 2"/>
    <property type="match status" value="1"/>
</dbReference>
<dbReference type="KEGG" id="kyr:CVV65_05935"/>
<dbReference type="GO" id="GO:0016829">
    <property type="term" value="F:lyase activity"/>
    <property type="evidence" value="ECO:0007669"/>
    <property type="project" value="UniProtKB-KW"/>
</dbReference>
<dbReference type="RefSeq" id="WP_100667366.1">
    <property type="nucleotide sequence ID" value="NZ_CP024955.1"/>
</dbReference>
<dbReference type="Proteomes" id="UP000231932">
    <property type="component" value="Chromosome"/>
</dbReference>
<evidence type="ECO:0000256" key="1">
    <source>
        <dbReference type="ARBA" id="ARBA00005163"/>
    </source>
</evidence>
<evidence type="ECO:0000313" key="6">
    <source>
        <dbReference type="Proteomes" id="UP000231932"/>
    </source>
</evidence>
<evidence type="ECO:0000256" key="4">
    <source>
        <dbReference type="ARBA" id="ARBA00022679"/>
    </source>
</evidence>
<sequence>MSTSKELRSDIAWSTADRVVVKGFDLAKDLLGQINLGDMAFIEIFDRLPTSDESVMLNALLVSFVEHGLTPSALVTRLTYLGAPESFQAAIAAGILGLGTVFVGTVEGSARMLQEALEGVPSEEPLDTIAKEIVARHRQANQKIPGIGHPIHKPIDPRAERLLEIATDCGFSGRYVQLMWLVSRVASEHYSKTLPVNVTGAIGAIASEMAIPWNVCRGLGVIARSVGLIGHIREEMGQPIAREIWFRTEAEATRHLRPDL</sequence>
<evidence type="ECO:0000313" key="5">
    <source>
        <dbReference type="EMBL" id="ATY84549.1"/>
    </source>
</evidence>
<dbReference type="GO" id="GO:0006099">
    <property type="term" value="P:tricarboxylic acid cycle"/>
    <property type="evidence" value="ECO:0007669"/>
    <property type="project" value="UniProtKB-UniPathway"/>
</dbReference>
<dbReference type="EMBL" id="CP024955">
    <property type="protein sequence ID" value="ATY84549.1"/>
    <property type="molecule type" value="Genomic_DNA"/>
</dbReference>
<keyword evidence="4" id="KW-0808">Transferase</keyword>
<organism evidence="5 6">
    <name type="scientific">Kyrpidia spormannii</name>
    <dbReference type="NCBI Taxonomy" id="2055160"/>
    <lineage>
        <taxon>Bacteria</taxon>
        <taxon>Bacillati</taxon>
        <taxon>Bacillota</taxon>
        <taxon>Bacilli</taxon>
        <taxon>Bacillales</taxon>
        <taxon>Alicyclobacillaceae</taxon>
        <taxon>Kyrpidia</taxon>
    </lineage>
</organism>
<dbReference type="InterPro" id="IPR016142">
    <property type="entry name" value="Citrate_synth-like_lrg_a-sub"/>
</dbReference>
<accession>A0A2K8N5B9</accession>